<dbReference type="PANTHER" id="PTHR30344:SF1">
    <property type="entry name" value="6-PHOSPHOGLUCONOLACTONASE"/>
    <property type="match status" value="1"/>
</dbReference>
<gene>
    <name evidence="4" type="ORF">G0Q06_12825</name>
</gene>
<evidence type="ECO:0000313" key="4">
    <source>
        <dbReference type="EMBL" id="NDV63342.1"/>
    </source>
</evidence>
<dbReference type="Pfam" id="PF10282">
    <property type="entry name" value="Lactonase"/>
    <property type="match status" value="1"/>
</dbReference>
<sequence length="352" mass="38569">MPVIFGSMGNEGIYACEFNPDKGEWNSPATLAFAWKSPGVLIHHPRLDVIYSSGAAPGSKQPQVAALSTRDDGSDASASLINSHPSDGVVTHMAVHESGDFLVTVQYGAGSVAVYPLDDQGRIGERQQLILHEEGFGGNDRQEKAHPHYVTFDPSGKFILIPDLGANAVFVYKLMQEGGQLVLHEKVEAWAGAGPRHMKFSPDGRFAWVLNELNSTVDTYSWKTGMGELKFITSIDTLPAKVLEKEAVNSASEIRVHPSGRFLFTGNRGNDSITVFKIDPENGSLERVEVEPVRGSWPRNFAIDPSGHWLICANQHSSNIGIFEIDQDSGELTYKPWSSIQVPEPTWVLFPK</sequence>
<feature type="region of interest" description="Disordered" evidence="3">
    <location>
        <begin position="53"/>
        <end position="78"/>
    </location>
</feature>
<dbReference type="Gene3D" id="2.130.10.10">
    <property type="entry name" value="YVTN repeat-like/Quinoprotein amine dehydrogenase"/>
    <property type="match status" value="1"/>
</dbReference>
<dbReference type="RefSeq" id="WP_163966772.1">
    <property type="nucleotide sequence ID" value="NZ_JAAGNX010000003.1"/>
</dbReference>
<evidence type="ECO:0000256" key="2">
    <source>
        <dbReference type="ARBA" id="ARBA00022526"/>
    </source>
</evidence>
<keyword evidence="2" id="KW-0313">Glucose metabolism</keyword>
<dbReference type="GO" id="GO:0006006">
    <property type="term" value="P:glucose metabolic process"/>
    <property type="evidence" value="ECO:0007669"/>
    <property type="project" value="UniProtKB-KW"/>
</dbReference>
<dbReference type="PANTHER" id="PTHR30344">
    <property type="entry name" value="6-PHOSPHOGLUCONOLACTONASE-RELATED"/>
    <property type="match status" value="1"/>
</dbReference>
<dbReference type="GO" id="GO:0005829">
    <property type="term" value="C:cytosol"/>
    <property type="evidence" value="ECO:0007669"/>
    <property type="project" value="TreeGrafter"/>
</dbReference>
<protein>
    <submittedName>
        <fullName evidence="4">Lactonase family protein</fullName>
    </submittedName>
</protein>
<organism evidence="4 5">
    <name type="scientific">Oceanipulchritudo coccoides</name>
    <dbReference type="NCBI Taxonomy" id="2706888"/>
    <lineage>
        <taxon>Bacteria</taxon>
        <taxon>Pseudomonadati</taxon>
        <taxon>Verrucomicrobiota</taxon>
        <taxon>Opitutia</taxon>
        <taxon>Puniceicoccales</taxon>
        <taxon>Oceanipulchritudinaceae</taxon>
        <taxon>Oceanipulchritudo</taxon>
    </lineage>
</organism>
<dbReference type="SUPFAM" id="SSF51004">
    <property type="entry name" value="C-terminal (heme d1) domain of cytochrome cd1-nitrite reductase"/>
    <property type="match status" value="1"/>
</dbReference>
<evidence type="ECO:0000256" key="3">
    <source>
        <dbReference type="SAM" id="MobiDB-lite"/>
    </source>
</evidence>
<keyword evidence="5" id="KW-1185">Reference proteome</keyword>
<name>A0A6B2M4Y2_9BACT</name>
<dbReference type="AlphaFoldDB" id="A0A6B2M4Y2"/>
<dbReference type="EMBL" id="JAAGNX010000003">
    <property type="protein sequence ID" value="NDV63342.1"/>
    <property type="molecule type" value="Genomic_DNA"/>
</dbReference>
<comment type="caution">
    <text evidence="4">The sequence shown here is derived from an EMBL/GenBank/DDBJ whole genome shotgun (WGS) entry which is preliminary data.</text>
</comment>
<dbReference type="Proteomes" id="UP000478417">
    <property type="component" value="Unassembled WGS sequence"/>
</dbReference>
<comment type="similarity">
    <text evidence="1">Belongs to the cycloisomerase 2 family.</text>
</comment>
<dbReference type="InterPro" id="IPR015943">
    <property type="entry name" value="WD40/YVTN_repeat-like_dom_sf"/>
</dbReference>
<accession>A0A6B2M4Y2</accession>
<dbReference type="InterPro" id="IPR011048">
    <property type="entry name" value="Haem_d1_sf"/>
</dbReference>
<dbReference type="InterPro" id="IPR050282">
    <property type="entry name" value="Cycloisomerase_2"/>
</dbReference>
<evidence type="ECO:0000313" key="5">
    <source>
        <dbReference type="Proteomes" id="UP000478417"/>
    </source>
</evidence>
<dbReference type="InterPro" id="IPR019405">
    <property type="entry name" value="Lactonase_7-beta_prop"/>
</dbReference>
<proteinExistence type="inferred from homology"/>
<evidence type="ECO:0000256" key="1">
    <source>
        <dbReference type="ARBA" id="ARBA00005564"/>
    </source>
</evidence>
<reference evidence="4 5" key="1">
    <citation type="submission" date="2020-02" db="EMBL/GenBank/DDBJ databases">
        <title>Albibacoteraceae fam. nov., the first described family within the subdivision 4 Verrucomicrobia.</title>
        <authorList>
            <person name="Xi F."/>
        </authorList>
    </citation>
    <scope>NUCLEOTIDE SEQUENCE [LARGE SCALE GENOMIC DNA]</scope>
    <source>
        <strain evidence="4 5">CK1056</strain>
    </source>
</reference>
<keyword evidence="2" id="KW-0119">Carbohydrate metabolism</keyword>
<dbReference type="GO" id="GO:0017057">
    <property type="term" value="F:6-phosphogluconolactonase activity"/>
    <property type="evidence" value="ECO:0007669"/>
    <property type="project" value="TreeGrafter"/>
</dbReference>